<gene>
    <name evidence="1" type="ORF">JS278_00828</name>
</gene>
<keyword evidence="2" id="KW-1185">Reference proteome</keyword>
<evidence type="ECO:0000313" key="1">
    <source>
        <dbReference type="EMBL" id="AXE38015.1"/>
    </source>
</evidence>
<name>A0A344URW7_9ACTN</name>
<organism evidence="1 2">
    <name type="scientific">Acidipropionibacterium virtanenii</name>
    <dbReference type="NCBI Taxonomy" id="2057246"/>
    <lineage>
        <taxon>Bacteria</taxon>
        <taxon>Bacillati</taxon>
        <taxon>Actinomycetota</taxon>
        <taxon>Actinomycetes</taxon>
        <taxon>Propionibacteriales</taxon>
        <taxon>Propionibacteriaceae</taxon>
        <taxon>Acidipropionibacterium</taxon>
    </lineage>
</organism>
<accession>A0A344URW7</accession>
<proteinExistence type="predicted"/>
<protein>
    <submittedName>
        <fullName evidence="1">Uncharacterized protein</fullName>
    </submittedName>
</protein>
<evidence type="ECO:0000313" key="2">
    <source>
        <dbReference type="Proteomes" id="UP000251995"/>
    </source>
</evidence>
<dbReference type="Proteomes" id="UP000251995">
    <property type="component" value="Chromosome"/>
</dbReference>
<dbReference type="KEGG" id="acij:JS278_00828"/>
<dbReference type="EMBL" id="CP025198">
    <property type="protein sequence ID" value="AXE38015.1"/>
    <property type="molecule type" value="Genomic_DNA"/>
</dbReference>
<dbReference type="Gene3D" id="1.10.10.60">
    <property type="entry name" value="Homeodomain-like"/>
    <property type="match status" value="2"/>
</dbReference>
<sequence>MPIGQIAEKLEIHRHTVARHLEHRGITIRVRGLANEHIAEAIRLYEGGLTLAEVGQRYGASAQAVRRAISAKGVTIRPRGRNRHLVGSA</sequence>
<dbReference type="AlphaFoldDB" id="A0A344URW7"/>
<reference evidence="1 2" key="1">
    <citation type="submission" date="2017-12" db="EMBL/GenBank/DDBJ databases">
        <title>The whole genome sequence of the Acidipropionibacterium virtanenii sp. nov. type strain JS278.</title>
        <authorList>
            <person name="Laine P."/>
            <person name="Deptula P."/>
            <person name="Varmanen P."/>
            <person name="Auvinen P."/>
        </authorList>
    </citation>
    <scope>NUCLEOTIDE SEQUENCE [LARGE SCALE GENOMIC DNA]</scope>
    <source>
        <strain evidence="1 2">JS278</strain>
    </source>
</reference>